<gene>
    <name evidence="2" type="ORF">DM01DRAFT_1335952</name>
</gene>
<sequence length="63" mass="6859">MHPALTEKKSPPSDLSPPLLHLLRSGAPFSSRESDDNPFTKEHSSPKQIPVFHPSTGANIQSI</sequence>
<dbReference type="AlphaFoldDB" id="A0A1X2GHV8"/>
<feature type="non-terminal residue" evidence="2">
    <location>
        <position position="63"/>
    </location>
</feature>
<feature type="compositionally biased region" description="Basic and acidic residues" evidence="1">
    <location>
        <begin position="1"/>
        <end position="11"/>
    </location>
</feature>
<dbReference type="EMBL" id="MCGT01000014">
    <property type="protein sequence ID" value="ORX54092.1"/>
    <property type="molecule type" value="Genomic_DNA"/>
</dbReference>
<proteinExistence type="predicted"/>
<protein>
    <submittedName>
        <fullName evidence="2">Uncharacterized protein</fullName>
    </submittedName>
</protein>
<accession>A0A1X2GHV8</accession>
<evidence type="ECO:0000313" key="3">
    <source>
        <dbReference type="Proteomes" id="UP000242146"/>
    </source>
</evidence>
<organism evidence="2 3">
    <name type="scientific">Hesseltinella vesiculosa</name>
    <dbReference type="NCBI Taxonomy" id="101127"/>
    <lineage>
        <taxon>Eukaryota</taxon>
        <taxon>Fungi</taxon>
        <taxon>Fungi incertae sedis</taxon>
        <taxon>Mucoromycota</taxon>
        <taxon>Mucoromycotina</taxon>
        <taxon>Mucoromycetes</taxon>
        <taxon>Mucorales</taxon>
        <taxon>Cunninghamellaceae</taxon>
        <taxon>Hesseltinella</taxon>
    </lineage>
</organism>
<feature type="compositionally biased region" description="Low complexity" evidence="1">
    <location>
        <begin position="12"/>
        <end position="25"/>
    </location>
</feature>
<evidence type="ECO:0000256" key="1">
    <source>
        <dbReference type="SAM" id="MobiDB-lite"/>
    </source>
</evidence>
<feature type="region of interest" description="Disordered" evidence="1">
    <location>
        <begin position="1"/>
        <end position="63"/>
    </location>
</feature>
<keyword evidence="3" id="KW-1185">Reference proteome</keyword>
<feature type="compositionally biased region" description="Basic and acidic residues" evidence="1">
    <location>
        <begin position="32"/>
        <end position="45"/>
    </location>
</feature>
<dbReference type="Proteomes" id="UP000242146">
    <property type="component" value="Unassembled WGS sequence"/>
</dbReference>
<evidence type="ECO:0000313" key="2">
    <source>
        <dbReference type="EMBL" id="ORX54092.1"/>
    </source>
</evidence>
<reference evidence="2 3" key="1">
    <citation type="submission" date="2016-07" db="EMBL/GenBank/DDBJ databases">
        <title>Pervasive Adenine N6-methylation of Active Genes in Fungi.</title>
        <authorList>
            <consortium name="DOE Joint Genome Institute"/>
            <person name="Mondo S.J."/>
            <person name="Dannebaum R.O."/>
            <person name="Kuo R.C."/>
            <person name="Labutti K."/>
            <person name="Haridas S."/>
            <person name="Kuo A."/>
            <person name="Salamov A."/>
            <person name="Ahrendt S.R."/>
            <person name="Lipzen A."/>
            <person name="Sullivan W."/>
            <person name="Andreopoulos W.B."/>
            <person name="Clum A."/>
            <person name="Lindquist E."/>
            <person name="Daum C."/>
            <person name="Ramamoorthy G.K."/>
            <person name="Gryganskyi A."/>
            <person name="Culley D."/>
            <person name="Magnuson J.K."/>
            <person name="James T.Y."/>
            <person name="O'Malley M.A."/>
            <person name="Stajich J.E."/>
            <person name="Spatafora J.W."/>
            <person name="Visel A."/>
            <person name="Grigoriev I.V."/>
        </authorList>
    </citation>
    <scope>NUCLEOTIDE SEQUENCE [LARGE SCALE GENOMIC DNA]</scope>
    <source>
        <strain evidence="2 3">NRRL 3301</strain>
    </source>
</reference>
<name>A0A1X2GHV8_9FUNG</name>
<comment type="caution">
    <text evidence="2">The sequence shown here is derived from an EMBL/GenBank/DDBJ whole genome shotgun (WGS) entry which is preliminary data.</text>
</comment>